<name>A0ABT5UI62_9GAMM</name>
<dbReference type="Proteomes" id="UP001528823">
    <property type="component" value="Unassembled WGS sequence"/>
</dbReference>
<dbReference type="RefSeq" id="WP_274692291.1">
    <property type="nucleotide sequence ID" value="NZ_JAPMOU010000113.1"/>
</dbReference>
<evidence type="ECO:0000313" key="2">
    <source>
        <dbReference type="EMBL" id="MDE1465992.1"/>
    </source>
</evidence>
<sequence>MINILKKVLIPLSTTSVLFISSAVLADEEVSVNKLNTNASGFESSEYCKDGQSLIDLKTVAKNISGYCNLIDKTDRWAIVRLAGEASISGSGYGCEIKLIDSRNLGHGLCGVPKQQKKVEGETCPSKMKHVSFEDVSQNLKEVCESLGEWDIVRIGNRGSVTGSGYGCSLKVNDSKNLGHSLCMDE</sequence>
<dbReference type="SUPFAM" id="SSF56436">
    <property type="entry name" value="C-type lectin-like"/>
    <property type="match status" value="2"/>
</dbReference>
<keyword evidence="3" id="KW-1185">Reference proteome</keyword>
<comment type="caution">
    <text evidence="2">The sequence shown here is derived from an EMBL/GenBank/DDBJ whole genome shotgun (WGS) entry which is preliminary data.</text>
</comment>
<dbReference type="Gene3D" id="3.10.40.10">
    <property type="entry name" value="Aerolysin/Pertussis toxin (APT), N-terminal domain"/>
    <property type="match status" value="2"/>
</dbReference>
<feature type="signal peptide" evidence="1">
    <location>
        <begin position="1"/>
        <end position="26"/>
    </location>
</feature>
<organism evidence="2 3">
    <name type="scientific">Spartinivicinus poritis</name>
    <dbReference type="NCBI Taxonomy" id="2994640"/>
    <lineage>
        <taxon>Bacteria</taxon>
        <taxon>Pseudomonadati</taxon>
        <taxon>Pseudomonadota</taxon>
        <taxon>Gammaproteobacteria</taxon>
        <taxon>Oceanospirillales</taxon>
        <taxon>Zooshikellaceae</taxon>
        <taxon>Spartinivicinus</taxon>
    </lineage>
</organism>
<keyword evidence="1" id="KW-0732">Signal</keyword>
<proteinExistence type="predicted"/>
<accession>A0ABT5UI62</accession>
<evidence type="ECO:0000256" key="1">
    <source>
        <dbReference type="SAM" id="SignalP"/>
    </source>
</evidence>
<gene>
    <name evidence="2" type="ORF">ORQ98_28940</name>
</gene>
<dbReference type="InterPro" id="IPR037015">
    <property type="entry name" value="APT_N_sf"/>
</dbReference>
<feature type="chain" id="PRO_5046587837" evidence="1">
    <location>
        <begin position="27"/>
        <end position="186"/>
    </location>
</feature>
<dbReference type="EMBL" id="JAPMOU010000113">
    <property type="protein sequence ID" value="MDE1465992.1"/>
    <property type="molecule type" value="Genomic_DNA"/>
</dbReference>
<dbReference type="InterPro" id="IPR016187">
    <property type="entry name" value="CTDL_fold"/>
</dbReference>
<reference evidence="2 3" key="1">
    <citation type="submission" date="2022-11" db="EMBL/GenBank/DDBJ databases">
        <title>Spartinivicinus poritis sp. nov., isolated from scleractinian coral Porites lutea.</title>
        <authorList>
            <person name="Zhang G."/>
            <person name="Cai L."/>
            <person name="Wei Q."/>
        </authorList>
    </citation>
    <scope>NUCLEOTIDE SEQUENCE [LARGE SCALE GENOMIC DNA]</scope>
    <source>
        <strain evidence="2 3">A2-2</strain>
    </source>
</reference>
<protein>
    <submittedName>
        <fullName evidence="2">Uncharacterized protein</fullName>
    </submittedName>
</protein>
<evidence type="ECO:0000313" key="3">
    <source>
        <dbReference type="Proteomes" id="UP001528823"/>
    </source>
</evidence>